<evidence type="ECO:0000256" key="2">
    <source>
        <dbReference type="ARBA" id="ARBA00022490"/>
    </source>
</evidence>
<feature type="region of interest" description="Disordered" evidence="19">
    <location>
        <begin position="625"/>
        <end position="657"/>
    </location>
</feature>
<evidence type="ECO:0000256" key="3">
    <source>
        <dbReference type="ARBA" id="ARBA00022574"/>
    </source>
</evidence>
<evidence type="ECO:0000256" key="12">
    <source>
        <dbReference type="ARBA" id="ARBA00059976"/>
    </source>
</evidence>
<evidence type="ECO:0000256" key="11">
    <source>
        <dbReference type="ARBA" id="ARBA00023212"/>
    </source>
</evidence>
<feature type="repeat" description="WD" evidence="18">
    <location>
        <begin position="320"/>
        <end position="355"/>
    </location>
</feature>
<dbReference type="PROSITE" id="PS50082">
    <property type="entry name" value="WD_REPEATS_2"/>
    <property type="match status" value="1"/>
</dbReference>
<keyword evidence="5" id="KW-0479">Metal-binding</keyword>
<evidence type="ECO:0000256" key="4">
    <source>
        <dbReference type="ARBA" id="ARBA00022670"/>
    </source>
</evidence>
<dbReference type="Pfam" id="PF01398">
    <property type="entry name" value="JAB"/>
    <property type="match status" value="1"/>
</dbReference>
<comment type="similarity">
    <text evidence="13">Belongs to the peptidase M67A family. PSMD14 subfamily.</text>
</comment>
<evidence type="ECO:0000256" key="17">
    <source>
        <dbReference type="ARBA" id="ARBA00078982"/>
    </source>
</evidence>
<keyword evidence="9" id="KW-0647">Proteasome</keyword>
<dbReference type="InterPro" id="IPR050242">
    <property type="entry name" value="JAMM_MPN+_peptidase_M67A"/>
</dbReference>
<keyword evidence="7" id="KW-0378">Hydrolase</keyword>
<protein>
    <recommendedName>
        <fullName evidence="15">26S proteasome non-ATPase regulatory subunit 14</fullName>
    </recommendedName>
    <alternativeName>
        <fullName evidence="16 17">26S Proteasome regulatory subunit RPN11</fullName>
    </alternativeName>
</protein>
<comment type="function">
    <text evidence="12">Metalloprotease component of the 26S proteasome that specifically cleaves 'Lys-63'-linked polyubiquitin chains. The 26S proteasome is involved in the ATP-dependent degradation of ubiquitinated proteins. The function of the 'Lys-63'-specific deubiquitination of the proteasome is unclear.</text>
</comment>
<dbReference type="InterPro" id="IPR056263">
    <property type="entry name" value="RPN11_C"/>
</dbReference>
<dbReference type="AlphaFoldDB" id="A0A915MQD4"/>
<dbReference type="Proteomes" id="UP000887561">
    <property type="component" value="Unplaced"/>
</dbReference>
<dbReference type="GO" id="GO:0046872">
    <property type="term" value="F:metal ion binding"/>
    <property type="evidence" value="ECO:0007669"/>
    <property type="project" value="UniProtKB-KW"/>
</dbReference>
<keyword evidence="3 18" id="KW-0853">WD repeat</keyword>
<dbReference type="InterPro" id="IPR019775">
    <property type="entry name" value="WD40_repeat_CS"/>
</dbReference>
<keyword evidence="21" id="KW-1185">Reference proteome</keyword>
<comment type="subcellular location">
    <subcellularLocation>
        <location evidence="1">Cytoplasm</location>
        <location evidence="1">Cytoskeleton</location>
    </subcellularLocation>
</comment>
<reference evidence="22" key="1">
    <citation type="submission" date="2022-11" db="UniProtKB">
        <authorList>
            <consortium name="WormBaseParasite"/>
        </authorList>
    </citation>
    <scope>IDENTIFICATION</scope>
</reference>
<evidence type="ECO:0000256" key="16">
    <source>
        <dbReference type="ARBA" id="ARBA00077355"/>
    </source>
</evidence>
<dbReference type="PROSITE" id="PS00678">
    <property type="entry name" value="WD_REPEATS_1"/>
    <property type="match status" value="1"/>
</dbReference>
<dbReference type="InterPro" id="IPR036322">
    <property type="entry name" value="WD40_repeat_dom_sf"/>
</dbReference>
<dbReference type="InterPro" id="IPR015943">
    <property type="entry name" value="WD40/YVTN_repeat-like_dom_sf"/>
</dbReference>
<evidence type="ECO:0000256" key="13">
    <source>
        <dbReference type="ARBA" id="ARBA00061051"/>
    </source>
</evidence>
<keyword evidence="11" id="KW-0206">Cytoskeleton</keyword>
<feature type="compositionally biased region" description="Polar residues" evidence="19">
    <location>
        <begin position="639"/>
        <end position="651"/>
    </location>
</feature>
<dbReference type="SUPFAM" id="SSF50978">
    <property type="entry name" value="WD40 repeat-like"/>
    <property type="match status" value="1"/>
</dbReference>
<feature type="region of interest" description="Disordered" evidence="19">
    <location>
        <begin position="671"/>
        <end position="733"/>
    </location>
</feature>
<evidence type="ECO:0000313" key="21">
    <source>
        <dbReference type="Proteomes" id="UP000887561"/>
    </source>
</evidence>
<evidence type="ECO:0000256" key="5">
    <source>
        <dbReference type="ARBA" id="ARBA00022723"/>
    </source>
</evidence>
<dbReference type="InterPro" id="IPR028021">
    <property type="entry name" value="Katanin_C-terminal"/>
</dbReference>
<accession>A0A915MQD4</accession>
<keyword evidence="10" id="KW-0482">Metalloprotease</keyword>
<dbReference type="SUPFAM" id="SSF102712">
    <property type="entry name" value="JAB1/MPN domain"/>
    <property type="match status" value="1"/>
</dbReference>
<dbReference type="GO" id="GO:0000502">
    <property type="term" value="C:proteasome complex"/>
    <property type="evidence" value="ECO:0007669"/>
    <property type="project" value="UniProtKB-KW"/>
</dbReference>
<feature type="region of interest" description="Disordered" evidence="19">
    <location>
        <begin position="574"/>
        <end position="595"/>
    </location>
</feature>
<dbReference type="CDD" id="cd08069">
    <property type="entry name" value="MPN_RPN11_CSN5"/>
    <property type="match status" value="1"/>
</dbReference>
<proteinExistence type="inferred from homology"/>
<evidence type="ECO:0000256" key="7">
    <source>
        <dbReference type="ARBA" id="ARBA00022801"/>
    </source>
</evidence>
<dbReference type="GO" id="GO:0006508">
    <property type="term" value="P:proteolysis"/>
    <property type="evidence" value="ECO:0007669"/>
    <property type="project" value="UniProtKB-KW"/>
</dbReference>
<feature type="compositionally biased region" description="Polar residues" evidence="19">
    <location>
        <begin position="671"/>
        <end position="722"/>
    </location>
</feature>
<dbReference type="GO" id="GO:0008237">
    <property type="term" value="F:metallopeptidase activity"/>
    <property type="evidence" value="ECO:0007669"/>
    <property type="project" value="UniProtKB-KW"/>
</dbReference>
<keyword evidence="4" id="KW-0645">Protease</keyword>
<dbReference type="InterPro" id="IPR001680">
    <property type="entry name" value="WD40_rpt"/>
</dbReference>
<evidence type="ECO:0000256" key="1">
    <source>
        <dbReference type="ARBA" id="ARBA00004245"/>
    </source>
</evidence>
<evidence type="ECO:0000256" key="9">
    <source>
        <dbReference type="ARBA" id="ARBA00022942"/>
    </source>
</evidence>
<organism evidence="21 22">
    <name type="scientific">Meloidogyne javanica</name>
    <name type="common">Root-knot nematode worm</name>
    <dbReference type="NCBI Taxonomy" id="6303"/>
    <lineage>
        <taxon>Eukaryota</taxon>
        <taxon>Metazoa</taxon>
        <taxon>Ecdysozoa</taxon>
        <taxon>Nematoda</taxon>
        <taxon>Chromadorea</taxon>
        <taxon>Rhabditida</taxon>
        <taxon>Tylenchina</taxon>
        <taxon>Tylenchomorpha</taxon>
        <taxon>Tylenchoidea</taxon>
        <taxon>Meloidogynidae</taxon>
        <taxon>Meloidogyninae</taxon>
        <taxon>Meloidogyne</taxon>
        <taxon>Meloidogyne incognita group</taxon>
    </lineage>
</organism>
<evidence type="ECO:0000313" key="22">
    <source>
        <dbReference type="WBParaSite" id="scaffold5067_cov213.g9020"/>
    </source>
</evidence>
<evidence type="ECO:0000256" key="8">
    <source>
        <dbReference type="ARBA" id="ARBA00022833"/>
    </source>
</evidence>
<dbReference type="Gene3D" id="2.130.10.10">
    <property type="entry name" value="YVTN repeat-like/Quinoprotein amine dehydrogenase"/>
    <property type="match status" value="1"/>
</dbReference>
<evidence type="ECO:0000256" key="19">
    <source>
        <dbReference type="SAM" id="MobiDB-lite"/>
    </source>
</evidence>
<dbReference type="GO" id="GO:0005856">
    <property type="term" value="C:cytoskeleton"/>
    <property type="evidence" value="ECO:0007669"/>
    <property type="project" value="UniProtKB-SubCell"/>
</dbReference>
<dbReference type="PANTHER" id="PTHR10410">
    <property type="entry name" value="EUKARYOTIC TRANSLATION INITIATION FACTOR 3 -RELATED"/>
    <property type="match status" value="1"/>
</dbReference>
<comment type="subunit">
    <text evidence="14">Component of the 19S regulatory cap of the 26S proteasome.</text>
</comment>
<dbReference type="InterPro" id="IPR037518">
    <property type="entry name" value="MPN"/>
</dbReference>
<dbReference type="GO" id="GO:0008017">
    <property type="term" value="F:microtubule binding"/>
    <property type="evidence" value="ECO:0007669"/>
    <property type="project" value="InterPro"/>
</dbReference>
<evidence type="ECO:0000256" key="6">
    <source>
        <dbReference type="ARBA" id="ARBA00022737"/>
    </source>
</evidence>
<keyword evidence="6" id="KW-0677">Repeat</keyword>
<evidence type="ECO:0000256" key="18">
    <source>
        <dbReference type="PROSITE-ProRule" id="PRU00221"/>
    </source>
</evidence>
<evidence type="ECO:0000259" key="20">
    <source>
        <dbReference type="PROSITE" id="PS50249"/>
    </source>
</evidence>
<keyword evidence="2" id="KW-0963">Cytoplasm</keyword>
<dbReference type="Pfam" id="PF00400">
    <property type="entry name" value="WD40"/>
    <property type="match status" value="1"/>
</dbReference>
<name>A0A915MQD4_MELJA</name>
<dbReference type="SMART" id="SM00320">
    <property type="entry name" value="WD40"/>
    <property type="match status" value="3"/>
</dbReference>
<dbReference type="SMART" id="SM00232">
    <property type="entry name" value="JAB_MPN"/>
    <property type="match status" value="1"/>
</dbReference>
<dbReference type="PROSITE" id="PS50249">
    <property type="entry name" value="MPN"/>
    <property type="match status" value="1"/>
</dbReference>
<dbReference type="FunFam" id="3.40.140.10:FF:000001">
    <property type="entry name" value="26S proteasome non-ATPase regulatory subunit"/>
    <property type="match status" value="1"/>
</dbReference>
<dbReference type="PROSITE" id="PS50294">
    <property type="entry name" value="WD_REPEATS_REGION"/>
    <property type="match status" value="1"/>
</dbReference>
<feature type="domain" description="MPN" evidence="20">
    <location>
        <begin position="35"/>
        <end position="170"/>
    </location>
</feature>
<dbReference type="InterPro" id="IPR000555">
    <property type="entry name" value="JAMM/MPN+_dom"/>
</dbReference>
<evidence type="ECO:0000256" key="15">
    <source>
        <dbReference type="ARBA" id="ARBA00068188"/>
    </source>
</evidence>
<sequence>MDRQRIAGLGLGGAMGAGLSATPHDSNQVDTSETVYISSLALLKMLKHGRAGVPMEVMGLMLGDFVDDYTVNVIDVFAMPQSGTGVSVEAVDPVFQAKMIDMLKQTGRPEMVVGWYHSHPGFGCWLSGVDINTQQSFEQLSNRAVAVVVDPIQSVKGKVVIDAFRTISPQTVALQQEPRQTTCNIGHLQKPSIQALIHGLNRHYYSIPIAYRTTENEQQVMLLNLNKRSWMDSMMLEKYTVHCSTNQTSVEQLLKLAKLYKKSIEEEAKMTEEQIAIKNVGKQDPKRHLGDTVDKMLADNLVQGSAAMLDPIIGAILREFHEHDGPILSIAWHRTSPWLLASVGMDSTLRLWDLRLHPAQLQMRRTARPFTCLEYSPDCNYIACGGQFISVFDLNMTQSVQYMPCNSPATNIRFNPAECLLATSHEDQTVCCSIRWEPFELLSQVLFPFRGHFPINTSVQFPNDLNEFTPLTHLDIKVQNNLMFGLSIVNEDSDKIGTVCLSTISLDIDVTQLTDPALENILTTDIPELTEKKQIVENSIKSVEASPSRACHQKRPTALEGLSGNISTSFESGGGVCHSSSASTRSSSFDLRSPTTLNTRKITSKIIPKVNQQLKEDRKTEFRVNNVSGKRPNRLPVLNHNQQHHSNSFSCHNGEKPSDITQEQLFRRGSSLNDVSDPINSNNYNNMPTSSSTTLKNRSKSQAQKGRASKFSTSSAIIGNNRQKSESDSDDELDEFLQQDPKIRAKVMKRTNDIKASLSRSNGVDGNTLEFLVKETFRVEDPLAFAFLLDQYMERKRFSLALNELFLSRVDSLLVHKNKECVQLGLNFLNMVTSRFGNAIIHGLASQEFTIGVDVEAEKRFERCTACRSALFNIQLKTSFYTDHMNSTQLRLFKNEILPLIDRIVSTVKFPEVHPLNLP</sequence>
<feature type="compositionally biased region" description="Low complexity" evidence="19">
    <location>
        <begin position="579"/>
        <end position="588"/>
    </location>
</feature>
<evidence type="ECO:0000256" key="14">
    <source>
        <dbReference type="ARBA" id="ARBA00064575"/>
    </source>
</evidence>
<dbReference type="Pfam" id="PF13925">
    <property type="entry name" value="Katanin_con80"/>
    <property type="match status" value="1"/>
</dbReference>
<keyword evidence="8" id="KW-0862">Zinc</keyword>
<dbReference type="WBParaSite" id="scaffold5067_cov213.g9020">
    <property type="protein sequence ID" value="scaffold5067_cov213.g9020"/>
    <property type="gene ID" value="scaffold5067_cov213.g9020"/>
</dbReference>
<dbReference type="Gene3D" id="3.40.140.10">
    <property type="entry name" value="Cytidine Deaminase, domain 2"/>
    <property type="match status" value="1"/>
</dbReference>
<dbReference type="Pfam" id="PF23594">
    <property type="entry name" value="RPN11_C"/>
    <property type="match status" value="1"/>
</dbReference>
<evidence type="ECO:0000256" key="10">
    <source>
        <dbReference type="ARBA" id="ARBA00023049"/>
    </source>
</evidence>